<accession>A0A5E4LTU7</accession>
<keyword evidence="6 12" id="KW-0378">Hydrolase</keyword>
<dbReference type="InterPro" id="IPR002732">
    <property type="entry name" value="Hjc"/>
</dbReference>
<dbReference type="PANTHER" id="PTHR39651:SF1">
    <property type="entry name" value="HOLLIDAY JUNCTION RESOLVASE HJC"/>
    <property type="match status" value="1"/>
</dbReference>
<evidence type="ECO:0000256" key="8">
    <source>
        <dbReference type="ARBA" id="ARBA00023125"/>
    </source>
</evidence>
<dbReference type="EC" id="3.1.22.4" evidence="12"/>
<dbReference type="AlphaFoldDB" id="A0A5E4LTU7"/>
<proteinExistence type="predicted"/>
<dbReference type="Proteomes" id="UP000789941">
    <property type="component" value="Unassembled WGS sequence"/>
</dbReference>
<evidence type="ECO:0000256" key="4">
    <source>
        <dbReference type="ARBA" id="ARBA00022759"/>
    </source>
</evidence>
<dbReference type="InterPro" id="IPR011856">
    <property type="entry name" value="tRNA_endonuc-like_dom_sf"/>
</dbReference>
<keyword evidence="4" id="KW-0255">Endonuclease</keyword>
<keyword evidence="3" id="KW-0479">Metal-binding</keyword>
<protein>
    <submittedName>
        <fullName evidence="12">Holliday junction resolvase Hjc</fullName>
        <ecNumber evidence="12">3.1.22.4</ecNumber>
    </submittedName>
</protein>
<dbReference type="EMBL" id="CABMJJ010000007">
    <property type="protein sequence ID" value="VVC03266.1"/>
    <property type="molecule type" value="Genomic_DNA"/>
</dbReference>
<evidence type="ECO:0000313" key="13">
    <source>
        <dbReference type="Proteomes" id="UP000789941"/>
    </source>
</evidence>
<dbReference type="GO" id="GO:0046872">
    <property type="term" value="F:metal ion binding"/>
    <property type="evidence" value="ECO:0007669"/>
    <property type="project" value="UniProtKB-KW"/>
</dbReference>
<comment type="caution">
    <text evidence="12">The sequence shown here is derived from an EMBL/GenBank/DDBJ whole genome shotgun (WGS) entry which is preliminary data.</text>
</comment>
<comment type="catalytic activity">
    <reaction evidence="11">
        <text>Endonucleolytic cleavage at a junction such as a reciprocal single-stranded crossover between two homologous DNA duplexes (Holliday junction).</text>
        <dbReference type="EC" id="3.1.21.10"/>
    </reaction>
</comment>
<dbReference type="Gene3D" id="3.40.1350.10">
    <property type="match status" value="1"/>
</dbReference>
<dbReference type="GO" id="GO:0006281">
    <property type="term" value="P:DNA repair"/>
    <property type="evidence" value="ECO:0007669"/>
    <property type="project" value="UniProtKB-KW"/>
</dbReference>
<evidence type="ECO:0000256" key="6">
    <source>
        <dbReference type="ARBA" id="ARBA00022801"/>
    </source>
</evidence>
<dbReference type="GO" id="GO:0006310">
    <property type="term" value="P:DNA recombination"/>
    <property type="evidence" value="ECO:0007669"/>
    <property type="project" value="UniProtKB-KW"/>
</dbReference>
<dbReference type="GO" id="GO:0003677">
    <property type="term" value="F:DNA binding"/>
    <property type="evidence" value="ECO:0007669"/>
    <property type="project" value="UniProtKB-KW"/>
</dbReference>
<dbReference type="GO" id="GO:0008821">
    <property type="term" value="F:crossover junction DNA endonuclease activity"/>
    <property type="evidence" value="ECO:0007669"/>
    <property type="project" value="UniProtKB-EC"/>
</dbReference>
<dbReference type="SUPFAM" id="SSF52980">
    <property type="entry name" value="Restriction endonuclease-like"/>
    <property type="match status" value="1"/>
</dbReference>
<keyword evidence="2" id="KW-0540">Nuclease</keyword>
<evidence type="ECO:0000313" key="12">
    <source>
        <dbReference type="EMBL" id="VVC03266.1"/>
    </source>
</evidence>
<keyword evidence="5" id="KW-0227">DNA damage</keyword>
<dbReference type="PANTHER" id="PTHR39651">
    <property type="entry name" value="HOLLIDAY JUNCTION RESOLVASE HJC"/>
    <property type="match status" value="1"/>
</dbReference>
<gene>
    <name evidence="12" type="primary">hjc</name>
    <name evidence="12" type="ORF">LFW2832_00262</name>
</gene>
<keyword evidence="8" id="KW-0238">DNA-binding</keyword>
<name>A0A5E4LTU7_9ARCH</name>
<comment type="cofactor">
    <cofactor evidence="1">
        <name>Mg(2+)</name>
        <dbReference type="ChEBI" id="CHEBI:18420"/>
    </cofactor>
</comment>
<keyword evidence="9" id="KW-0233">DNA recombination</keyword>
<keyword evidence="10" id="KW-0234">DNA repair</keyword>
<evidence type="ECO:0000256" key="9">
    <source>
        <dbReference type="ARBA" id="ARBA00023172"/>
    </source>
</evidence>
<evidence type="ECO:0000256" key="11">
    <source>
        <dbReference type="ARBA" id="ARBA00029354"/>
    </source>
</evidence>
<organism evidence="12 13">
    <name type="scientific">Candidatus Bilamarchaeum dharawalense</name>
    <dbReference type="NCBI Taxonomy" id="2885759"/>
    <lineage>
        <taxon>Archaea</taxon>
        <taxon>Candidatus Micrarchaeota</taxon>
        <taxon>Candidatus Micrarchaeia</taxon>
        <taxon>Candidatus Anstonellales</taxon>
        <taxon>Candidatus Bilamarchaeaceae</taxon>
        <taxon>Candidatus Bilamarchaeum</taxon>
    </lineage>
</organism>
<dbReference type="InterPro" id="IPR011335">
    <property type="entry name" value="Restrct_endonuc-II-like"/>
</dbReference>
<evidence type="ECO:0000256" key="10">
    <source>
        <dbReference type="ARBA" id="ARBA00023204"/>
    </source>
</evidence>
<evidence type="ECO:0000256" key="1">
    <source>
        <dbReference type="ARBA" id="ARBA00001946"/>
    </source>
</evidence>
<dbReference type="Pfam" id="PF01870">
    <property type="entry name" value="Hjc"/>
    <property type="match status" value="1"/>
</dbReference>
<evidence type="ECO:0000256" key="7">
    <source>
        <dbReference type="ARBA" id="ARBA00022842"/>
    </source>
</evidence>
<sequence>MLTYRKGSRAERELIDYFSTRGFCVIRAAGSGVNSLSPDILVFKRGMQMGIEAKAWEKENLNIDHEQFLNLKKWEDISGITCYVGWRRNREPWLFLPLGIFKENSKSFAINWENAKGLGKKLEEFI</sequence>
<dbReference type="NCBIfam" id="NF040854">
    <property type="entry name" value="Hol_resolv_Hjc"/>
    <property type="match status" value="1"/>
</dbReference>
<dbReference type="InterPro" id="IPR014428">
    <property type="entry name" value="Hjc_arc"/>
</dbReference>
<reference evidence="12 13" key="1">
    <citation type="submission" date="2019-08" db="EMBL/GenBank/DDBJ databases">
        <authorList>
            <person name="Vazquez-Campos X."/>
        </authorList>
    </citation>
    <scope>NUCLEOTIDE SEQUENCE [LARGE SCALE GENOMIC DNA]</scope>
    <source>
        <strain evidence="12">LFW-283_2</strain>
    </source>
</reference>
<evidence type="ECO:0000256" key="3">
    <source>
        <dbReference type="ARBA" id="ARBA00022723"/>
    </source>
</evidence>
<evidence type="ECO:0000256" key="2">
    <source>
        <dbReference type="ARBA" id="ARBA00022722"/>
    </source>
</evidence>
<evidence type="ECO:0000256" key="5">
    <source>
        <dbReference type="ARBA" id="ARBA00022763"/>
    </source>
</evidence>
<keyword evidence="7" id="KW-0460">Magnesium</keyword>